<dbReference type="PANTHER" id="PTHR34501:SF9">
    <property type="entry name" value="MAJOR OUTER MEMBRANE PROTEIN P.IA"/>
    <property type="match status" value="1"/>
</dbReference>
<dbReference type="PATRIC" id="fig|292.27.peg.4105"/>
<evidence type="ECO:0000313" key="13">
    <source>
        <dbReference type="Proteomes" id="UP000036338"/>
    </source>
</evidence>
<comment type="subunit">
    <text evidence="2">Homotrimer.</text>
</comment>
<sequence>MAGTAVQALFAQATFAQSSVTLYGLVDNGLAYVSNQSSVGSTSGGKSAVKFNTGAWAGSRFGLMGSEDLGGNTKVIFRLESGFNTANGNQQFANAEFGREASLGVTNPAFGTFKMGRMNTAYYTMLSPYSPTNYLTGFTGAHPGDIDSLDTGYRANNTFLYQTPTWNGLTAAASYSMGGVAGSFNSGSTIAAGVQYLNGPFGIAAGYTKINNSTSGGGAWGANSTTSSGGQAGISALTNGYQTAQSQQRIAVTTGYQISGAFDVSASYSNVQYTPGTGSSFKNKAVFNSAGAVLHWKPSVVWDFAAGYAYTRASQSNGIEKAAQYQQVSLSQYYSLSKRTGLYMVQGYQRATGETLGTNGGIIQATANVGDGMNGTPSSGRSQFVAAGGLIHRF</sequence>
<dbReference type="PANTHER" id="PTHR34501">
    <property type="entry name" value="PROTEIN YDDL-RELATED"/>
    <property type="match status" value="1"/>
</dbReference>
<dbReference type="PRINTS" id="PR00184">
    <property type="entry name" value="NEISSPPORIN"/>
</dbReference>
<evidence type="ECO:0000256" key="6">
    <source>
        <dbReference type="ARBA" id="ARBA00022729"/>
    </source>
</evidence>
<comment type="caution">
    <text evidence="12">The sequence shown here is derived from an EMBL/GenBank/DDBJ whole genome shotgun (WGS) entry which is preliminary data.</text>
</comment>
<dbReference type="InterPro" id="IPR002299">
    <property type="entry name" value="Porin_Neis"/>
</dbReference>
<keyword evidence="4" id="KW-1134">Transmembrane beta strand</keyword>
<evidence type="ECO:0000256" key="10">
    <source>
        <dbReference type="ARBA" id="ARBA00023237"/>
    </source>
</evidence>
<evidence type="ECO:0000256" key="1">
    <source>
        <dbReference type="ARBA" id="ARBA00004571"/>
    </source>
</evidence>
<keyword evidence="8" id="KW-0626">Porin</keyword>
<name>A0A0J5WJA0_BURCE</name>
<keyword evidence="5" id="KW-0812">Transmembrane</keyword>
<evidence type="ECO:0000256" key="8">
    <source>
        <dbReference type="ARBA" id="ARBA00023114"/>
    </source>
</evidence>
<evidence type="ECO:0000256" key="9">
    <source>
        <dbReference type="ARBA" id="ARBA00023136"/>
    </source>
</evidence>
<keyword evidence="10" id="KW-0998">Cell outer membrane</keyword>
<reference evidence="12 13" key="1">
    <citation type="submission" date="2015-05" db="EMBL/GenBank/DDBJ databases">
        <title>Draft genome of Burkholderia cepacia LK29.</title>
        <authorList>
            <person name="Chan X.Y."/>
        </authorList>
    </citation>
    <scope>NUCLEOTIDE SEQUENCE [LARGE SCALE GENOMIC DNA]</scope>
    <source>
        <strain evidence="12 13">LK29</strain>
    </source>
</reference>
<evidence type="ECO:0000256" key="4">
    <source>
        <dbReference type="ARBA" id="ARBA00022452"/>
    </source>
</evidence>
<organism evidence="12 13">
    <name type="scientific">Burkholderia cepacia</name>
    <name type="common">Pseudomonas cepacia</name>
    <dbReference type="NCBI Taxonomy" id="292"/>
    <lineage>
        <taxon>Bacteria</taxon>
        <taxon>Pseudomonadati</taxon>
        <taxon>Pseudomonadota</taxon>
        <taxon>Betaproteobacteria</taxon>
        <taxon>Burkholderiales</taxon>
        <taxon>Burkholderiaceae</taxon>
        <taxon>Burkholderia</taxon>
        <taxon>Burkholderia cepacia complex</taxon>
    </lineage>
</organism>
<dbReference type="CDD" id="cd00342">
    <property type="entry name" value="gram_neg_porins"/>
    <property type="match status" value="1"/>
</dbReference>
<dbReference type="InterPro" id="IPR033900">
    <property type="entry name" value="Gram_neg_porin_domain"/>
</dbReference>
<dbReference type="GO" id="GO:0009279">
    <property type="term" value="C:cell outer membrane"/>
    <property type="evidence" value="ECO:0007669"/>
    <property type="project" value="UniProtKB-SubCell"/>
</dbReference>
<keyword evidence="7" id="KW-0406">Ion transport</keyword>
<comment type="subcellular location">
    <subcellularLocation>
        <location evidence="1">Cell outer membrane</location>
        <topology evidence="1">Multi-pass membrane protein</topology>
    </subcellularLocation>
</comment>
<dbReference type="Gene3D" id="2.40.160.10">
    <property type="entry name" value="Porin"/>
    <property type="match status" value="1"/>
</dbReference>
<evidence type="ECO:0000256" key="3">
    <source>
        <dbReference type="ARBA" id="ARBA00022448"/>
    </source>
</evidence>
<dbReference type="GO" id="GO:0015288">
    <property type="term" value="F:porin activity"/>
    <property type="evidence" value="ECO:0007669"/>
    <property type="project" value="UniProtKB-KW"/>
</dbReference>
<dbReference type="Pfam" id="PF13609">
    <property type="entry name" value="Porin_4"/>
    <property type="match status" value="1"/>
</dbReference>
<proteinExistence type="predicted"/>
<protein>
    <submittedName>
        <fullName evidence="12">Porin</fullName>
    </submittedName>
</protein>
<dbReference type="EMBL" id="LDWR01000034">
    <property type="protein sequence ID" value="KML54769.1"/>
    <property type="molecule type" value="Genomic_DNA"/>
</dbReference>
<keyword evidence="3" id="KW-0813">Transport</keyword>
<evidence type="ECO:0000256" key="7">
    <source>
        <dbReference type="ARBA" id="ARBA00023065"/>
    </source>
</evidence>
<dbReference type="AlphaFoldDB" id="A0A0J5WJA0"/>
<keyword evidence="6" id="KW-0732">Signal</keyword>
<accession>A0A0J5WJA0</accession>
<evidence type="ECO:0000256" key="2">
    <source>
        <dbReference type="ARBA" id="ARBA00011233"/>
    </source>
</evidence>
<keyword evidence="9" id="KW-0472">Membrane</keyword>
<dbReference type="InterPro" id="IPR023614">
    <property type="entry name" value="Porin_dom_sf"/>
</dbReference>
<feature type="domain" description="Porin" evidence="11">
    <location>
        <begin position="4"/>
        <end position="351"/>
    </location>
</feature>
<evidence type="ECO:0000313" key="12">
    <source>
        <dbReference type="EMBL" id="KML54769.1"/>
    </source>
</evidence>
<dbReference type="GO" id="GO:0046930">
    <property type="term" value="C:pore complex"/>
    <property type="evidence" value="ECO:0007669"/>
    <property type="project" value="UniProtKB-KW"/>
</dbReference>
<evidence type="ECO:0000256" key="5">
    <source>
        <dbReference type="ARBA" id="ARBA00022692"/>
    </source>
</evidence>
<dbReference type="InterPro" id="IPR050298">
    <property type="entry name" value="Gram-neg_bact_OMP"/>
</dbReference>
<evidence type="ECO:0000259" key="11">
    <source>
        <dbReference type="Pfam" id="PF13609"/>
    </source>
</evidence>
<dbReference type="SUPFAM" id="SSF56935">
    <property type="entry name" value="Porins"/>
    <property type="match status" value="1"/>
</dbReference>
<dbReference type="GO" id="GO:0006811">
    <property type="term" value="P:monoatomic ion transport"/>
    <property type="evidence" value="ECO:0007669"/>
    <property type="project" value="UniProtKB-KW"/>
</dbReference>
<gene>
    <name evidence="12" type="ORF">VL15_20075</name>
</gene>
<dbReference type="Proteomes" id="UP000036338">
    <property type="component" value="Unassembled WGS sequence"/>
</dbReference>